<name>A0A9X1X8A6_9BACL</name>
<keyword evidence="3" id="KW-1185">Reference proteome</keyword>
<dbReference type="EMBL" id="JAIWJX010000002">
    <property type="protein sequence ID" value="MCK6255331.1"/>
    <property type="molecule type" value="Genomic_DNA"/>
</dbReference>
<dbReference type="RefSeq" id="WP_248251174.1">
    <property type="nucleotide sequence ID" value="NZ_JAIWJX010000002.1"/>
</dbReference>
<gene>
    <name evidence="2" type="ORF">LCY76_01640</name>
</gene>
<accession>A0A9X1X8A6</accession>
<dbReference type="AlphaFoldDB" id="A0A9X1X8A6"/>
<reference evidence="2" key="1">
    <citation type="submission" date="2021-09" db="EMBL/GenBank/DDBJ databases">
        <title>Genome analysis of Fictibacillus sp. KIGAM418 isolated from marine sediment.</title>
        <authorList>
            <person name="Seo M.-J."/>
            <person name="Cho E.-S."/>
            <person name="Hwang C.Y."/>
        </authorList>
    </citation>
    <scope>NUCLEOTIDE SEQUENCE</scope>
    <source>
        <strain evidence="2">KIGAM418</strain>
    </source>
</reference>
<evidence type="ECO:0000313" key="3">
    <source>
        <dbReference type="Proteomes" id="UP001139011"/>
    </source>
</evidence>
<evidence type="ECO:0000313" key="2">
    <source>
        <dbReference type="EMBL" id="MCK6255331.1"/>
    </source>
</evidence>
<proteinExistence type="predicted"/>
<evidence type="ECO:0000256" key="1">
    <source>
        <dbReference type="SAM" id="MobiDB-lite"/>
    </source>
</evidence>
<comment type="caution">
    <text evidence="2">The sequence shown here is derived from an EMBL/GenBank/DDBJ whole genome shotgun (WGS) entry which is preliminary data.</text>
</comment>
<organism evidence="2 3">
    <name type="scientific">Fictibacillus marinisediminis</name>
    <dbReference type="NCBI Taxonomy" id="2878389"/>
    <lineage>
        <taxon>Bacteria</taxon>
        <taxon>Bacillati</taxon>
        <taxon>Bacillota</taxon>
        <taxon>Bacilli</taxon>
        <taxon>Bacillales</taxon>
        <taxon>Fictibacillaceae</taxon>
        <taxon>Fictibacillus</taxon>
    </lineage>
</organism>
<dbReference type="Proteomes" id="UP001139011">
    <property type="component" value="Unassembled WGS sequence"/>
</dbReference>
<sequence>MNRTTPLRMKDEVPLQPPVEDLHGQWSDDQIQALQHQLGSSIIGNPDTVRRSCRNF</sequence>
<feature type="region of interest" description="Disordered" evidence="1">
    <location>
        <begin position="1"/>
        <end position="23"/>
    </location>
</feature>
<protein>
    <submittedName>
        <fullName evidence="2">Uncharacterized protein</fullName>
    </submittedName>
</protein>